<dbReference type="AlphaFoldDB" id="L8HHL2"/>
<feature type="domain" description="PH" evidence="3">
    <location>
        <begin position="90"/>
        <end position="218"/>
    </location>
</feature>
<feature type="compositionally biased region" description="Basic and acidic residues" evidence="2">
    <location>
        <begin position="254"/>
        <end position="269"/>
    </location>
</feature>
<dbReference type="GO" id="GO:0005769">
    <property type="term" value="C:early endosome"/>
    <property type="evidence" value="ECO:0007669"/>
    <property type="project" value="TreeGrafter"/>
</dbReference>
<dbReference type="OrthoDB" id="73680at2759"/>
<reference evidence="4 5" key="1">
    <citation type="journal article" date="2013" name="Genome Biol.">
        <title>Genome of Acanthamoeba castellanii highlights extensive lateral gene transfer and early evolution of tyrosine kinase signaling.</title>
        <authorList>
            <person name="Clarke M."/>
            <person name="Lohan A.J."/>
            <person name="Liu B."/>
            <person name="Lagkouvardos I."/>
            <person name="Roy S."/>
            <person name="Zafar N."/>
            <person name="Bertelli C."/>
            <person name="Schilde C."/>
            <person name="Kianianmomeni A."/>
            <person name="Burglin T.R."/>
            <person name="Frech C."/>
            <person name="Turcotte B."/>
            <person name="Kopec K.O."/>
            <person name="Synnott J.M."/>
            <person name="Choo C."/>
            <person name="Paponov I."/>
            <person name="Finkler A."/>
            <person name="Soon Heng Tan C."/>
            <person name="Hutchins A.P."/>
            <person name="Weinmeier T."/>
            <person name="Rattei T."/>
            <person name="Chu J.S."/>
            <person name="Gimenez G."/>
            <person name="Irimia M."/>
            <person name="Rigden D.J."/>
            <person name="Fitzpatrick D.A."/>
            <person name="Lorenzo-Morales J."/>
            <person name="Bateman A."/>
            <person name="Chiu C.H."/>
            <person name="Tang P."/>
            <person name="Hegemann P."/>
            <person name="Fromm H."/>
            <person name="Raoult D."/>
            <person name="Greub G."/>
            <person name="Miranda-Saavedra D."/>
            <person name="Chen N."/>
            <person name="Nash P."/>
            <person name="Ginger M.L."/>
            <person name="Horn M."/>
            <person name="Schaap P."/>
            <person name="Caler L."/>
            <person name="Loftus B."/>
        </authorList>
    </citation>
    <scope>NUCLEOTIDE SEQUENCE [LARGE SCALE GENOMIC DNA]</scope>
    <source>
        <strain evidence="4 5">Neff</strain>
    </source>
</reference>
<dbReference type="SUPFAM" id="SSF50729">
    <property type="entry name" value="PH domain-like"/>
    <property type="match status" value="1"/>
</dbReference>
<dbReference type="InterPro" id="IPR011993">
    <property type="entry name" value="PH-like_dom_sf"/>
</dbReference>
<dbReference type="Pfam" id="PF00169">
    <property type="entry name" value="PH"/>
    <property type="match status" value="1"/>
</dbReference>
<dbReference type="PANTHER" id="PTHR22902:SF27">
    <property type="entry name" value="PLECKSTRIN HOMOLOGY DOMAIN-CONTAINING FAMILY A MEMBER 3"/>
    <property type="match status" value="1"/>
</dbReference>
<proteinExistence type="predicted"/>
<feature type="compositionally biased region" description="Basic and acidic residues" evidence="2">
    <location>
        <begin position="291"/>
        <end position="300"/>
    </location>
</feature>
<dbReference type="PANTHER" id="PTHR22902">
    <property type="entry name" value="SESQUIPEDALIAN"/>
    <property type="match status" value="1"/>
</dbReference>
<feature type="compositionally biased region" description="Basic and acidic residues" evidence="2">
    <location>
        <begin position="20"/>
        <end position="33"/>
    </location>
</feature>
<feature type="region of interest" description="Disordered" evidence="2">
    <location>
        <begin position="254"/>
        <end position="325"/>
    </location>
</feature>
<dbReference type="InterPro" id="IPR001849">
    <property type="entry name" value="PH_domain"/>
</dbReference>
<keyword evidence="5" id="KW-1185">Reference proteome</keyword>
<dbReference type="GO" id="GO:0001881">
    <property type="term" value="P:receptor recycling"/>
    <property type="evidence" value="ECO:0007669"/>
    <property type="project" value="TreeGrafter"/>
</dbReference>
<feature type="compositionally biased region" description="Acidic residues" evidence="2">
    <location>
        <begin position="491"/>
        <end position="517"/>
    </location>
</feature>
<evidence type="ECO:0000256" key="1">
    <source>
        <dbReference type="ARBA" id="ARBA00022553"/>
    </source>
</evidence>
<feature type="region of interest" description="Disordered" evidence="2">
    <location>
        <begin position="383"/>
        <end position="596"/>
    </location>
</feature>
<organism evidence="4 5">
    <name type="scientific">Acanthamoeba castellanii (strain ATCC 30010 / Neff)</name>
    <dbReference type="NCBI Taxonomy" id="1257118"/>
    <lineage>
        <taxon>Eukaryota</taxon>
        <taxon>Amoebozoa</taxon>
        <taxon>Discosea</taxon>
        <taxon>Longamoebia</taxon>
        <taxon>Centramoebida</taxon>
        <taxon>Acanthamoebidae</taxon>
        <taxon>Acanthamoeba</taxon>
    </lineage>
</organism>
<feature type="compositionally biased region" description="Polar residues" evidence="2">
    <location>
        <begin position="1"/>
        <end position="17"/>
    </location>
</feature>
<evidence type="ECO:0000256" key="2">
    <source>
        <dbReference type="SAM" id="MobiDB-lite"/>
    </source>
</evidence>
<feature type="compositionally biased region" description="Basic and acidic residues" evidence="2">
    <location>
        <begin position="579"/>
        <end position="591"/>
    </location>
</feature>
<feature type="compositionally biased region" description="Basic residues" evidence="2">
    <location>
        <begin position="522"/>
        <end position="540"/>
    </location>
</feature>
<dbReference type="GO" id="GO:0042147">
    <property type="term" value="P:retrograde transport, endosome to Golgi"/>
    <property type="evidence" value="ECO:0007669"/>
    <property type="project" value="TreeGrafter"/>
</dbReference>
<dbReference type="InterPro" id="IPR045188">
    <property type="entry name" value="Boi1/Boi2-like"/>
</dbReference>
<keyword evidence="1" id="KW-0597">Phosphoprotein</keyword>
<dbReference type="EMBL" id="KB007811">
    <property type="protein sequence ID" value="ELR24687.1"/>
    <property type="molecule type" value="Genomic_DNA"/>
</dbReference>
<feature type="compositionally biased region" description="Basic and acidic residues" evidence="2">
    <location>
        <begin position="465"/>
        <end position="490"/>
    </location>
</feature>
<dbReference type="Proteomes" id="UP000011083">
    <property type="component" value="Unassembled WGS sequence"/>
</dbReference>
<gene>
    <name evidence="4" type="ORF">ACA1_173150</name>
</gene>
<protein>
    <recommendedName>
        <fullName evidence="3">PH domain-containing protein</fullName>
    </recommendedName>
</protein>
<dbReference type="KEGG" id="acan:ACA1_173150"/>
<evidence type="ECO:0000259" key="3">
    <source>
        <dbReference type="PROSITE" id="PS50003"/>
    </source>
</evidence>
<dbReference type="VEuPathDB" id="AmoebaDB:ACA1_173150"/>
<feature type="compositionally biased region" description="Polar residues" evidence="2">
    <location>
        <begin position="48"/>
        <end position="79"/>
    </location>
</feature>
<dbReference type="GO" id="GO:0005829">
    <property type="term" value="C:cytosol"/>
    <property type="evidence" value="ECO:0007669"/>
    <property type="project" value="GOC"/>
</dbReference>
<name>L8HHL2_ACACF</name>
<evidence type="ECO:0000313" key="5">
    <source>
        <dbReference type="Proteomes" id="UP000011083"/>
    </source>
</evidence>
<feature type="compositionally biased region" description="Basic and acidic residues" evidence="2">
    <location>
        <begin position="316"/>
        <end position="325"/>
    </location>
</feature>
<sequence>MKSLLSSSLGRQSPSFTQRMEAKKRQEEEEEARKRRHSSSPHHHQRLGLSSSYNGPSTLRSFLYSNSPSTAQTNAPDTATSDEDSSMETMVVIEGFLTKQGQRFKTWKRRCGTPNVERDDLQEDGERQPRPLGRKGKLYYAKQPQSRSSRGEVTLDHFSVLDISTGSLDEEAMALLPSDLMPTGHCFCVNTQKRVYYFCCDTAEDLVRWQRALQSLMPHNQNRSDDDIQQRQPRLEREVRHLFRDICEVMRDHDVDGGNVDENHHHHDNDDDGSSSHVNGDDDSDPEEADYVAKGKEAIRDGSFSPGSQKKKKGNRKEEQRREKEREWLRVIEAEVQQAETIEDEDERREEWVRLKQALTKGMERALLHSDRRRAELTLRAAAAKASSMMADGSTSTSDESEGEAAKKQKNEEGKDQKNESDGAAAAKERRSESGAAGRRREGTRRAGGRDEDDQDDGWNSDGFDTSREATLAREIMGKRGDDSGHRDDEGLYGDDSDGGLDDQGSDDTEDEEDGLLESDKRRHAKRKRKSRQGRKKAPTRRIYSYGQEENIGFEGEPETEQSFAGGGGTYGTYGAQRKSGDDGHQRDFDPTRTSSSFSFWSCFCC</sequence>
<feature type="compositionally biased region" description="Acidic residues" evidence="2">
    <location>
        <begin position="281"/>
        <end position="290"/>
    </location>
</feature>
<dbReference type="RefSeq" id="XP_004356587.1">
    <property type="nucleotide sequence ID" value="XM_004356534.1"/>
</dbReference>
<feature type="compositionally biased region" description="Low complexity" evidence="2">
    <location>
        <begin position="383"/>
        <end position="398"/>
    </location>
</feature>
<dbReference type="SMART" id="SM00233">
    <property type="entry name" value="PH"/>
    <property type="match status" value="1"/>
</dbReference>
<feature type="region of interest" description="Disordered" evidence="2">
    <location>
        <begin position="1"/>
        <end position="85"/>
    </location>
</feature>
<feature type="compositionally biased region" description="Basic and acidic residues" evidence="2">
    <location>
        <begin position="404"/>
        <end position="450"/>
    </location>
</feature>
<feature type="compositionally biased region" description="Basic residues" evidence="2">
    <location>
        <begin position="34"/>
        <end position="46"/>
    </location>
</feature>
<feature type="region of interest" description="Disordered" evidence="2">
    <location>
        <begin position="114"/>
        <end position="151"/>
    </location>
</feature>
<dbReference type="GO" id="GO:0055037">
    <property type="term" value="C:recycling endosome"/>
    <property type="evidence" value="ECO:0007669"/>
    <property type="project" value="TreeGrafter"/>
</dbReference>
<dbReference type="PROSITE" id="PS50003">
    <property type="entry name" value="PH_DOMAIN"/>
    <property type="match status" value="1"/>
</dbReference>
<evidence type="ECO:0000313" key="4">
    <source>
        <dbReference type="EMBL" id="ELR24687.1"/>
    </source>
</evidence>
<dbReference type="GeneID" id="14925712"/>
<dbReference type="GO" id="GO:0005802">
    <property type="term" value="C:trans-Golgi network"/>
    <property type="evidence" value="ECO:0007669"/>
    <property type="project" value="TreeGrafter"/>
</dbReference>
<dbReference type="GO" id="GO:0007032">
    <property type="term" value="P:endosome organization"/>
    <property type="evidence" value="ECO:0007669"/>
    <property type="project" value="TreeGrafter"/>
</dbReference>
<accession>L8HHL2</accession>
<feature type="compositionally biased region" description="Basic and acidic residues" evidence="2">
    <location>
        <begin position="116"/>
        <end position="129"/>
    </location>
</feature>
<dbReference type="Gene3D" id="2.30.29.30">
    <property type="entry name" value="Pleckstrin-homology domain (PH domain)/Phosphotyrosine-binding domain (PTB)"/>
    <property type="match status" value="1"/>
</dbReference>